<name>A0A6L2MD77_TANCI</name>
<accession>A0A6L2MD77</accession>
<reference evidence="2" key="1">
    <citation type="journal article" date="2019" name="Sci. Rep.">
        <title>Draft genome of Tanacetum cinerariifolium, the natural source of mosquito coil.</title>
        <authorList>
            <person name="Yamashiro T."/>
            <person name="Shiraishi A."/>
            <person name="Satake H."/>
            <person name="Nakayama K."/>
        </authorList>
    </citation>
    <scope>NUCLEOTIDE SEQUENCE</scope>
</reference>
<feature type="region of interest" description="Disordered" evidence="1">
    <location>
        <begin position="34"/>
        <end position="98"/>
    </location>
</feature>
<comment type="caution">
    <text evidence="2">The sequence shown here is derived from an EMBL/GenBank/DDBJ whole genome shotgun (WGS) entry which is preliminary data.</text>
</comment>
<gene>
    <name evidence="2" type="ORF">Tci_043608</name>
</gene>
<sequence>MAVRTQPTLSPGLLSRLTEEMALSSLSFCKRYRPSCETPTPSSSPPLVSPALPSRKRYRGTSKLIADTYTESEDSEDKGTNSESEDVASEDRHPAVPIEGTIADEPLGIGYEAARHHVLELANDTTRFSITRMASGSLPISPTSLTVPSLIPSLVTTPVATISVDEDEFLEVGTQLELYWSILHDHTPRLDALPPTLIESFGRDITKLLDRSGAVKDENAATQCELQELRDRVTTLDQERIRRGE</sequence>
<evidence type="ECO:0000313" key="2">
    <source>
        <dbReference type="EMBL" id="GEU71630.1"/>
    </source>
</evidence>
<dbReference type="EMBL" id="BKCJ010006340">
    <property type="protein sequence ID" value="GEU71630.1"/>
    <property type="molecule type" value="Genomic_DNA"/>
</dbReference>
<organism evidence="2">
    <name type="scientific">Tanacetum cinerariifolium</name>
    <name type="common">Dalmatian daisy</name>
    <name type="synonym">Chrysanthemum cinerariifolium</name>
    <dbReference type="NCBI Taxonomy" id="118510"/>
    <lineage>
        <taxon>Eukaryota</taxon>
        <taxon>Viridiplantae</taxon>
        <taxon>Streptophyta</taxon>
        <taxon>Embryophyta</taxon>
        <taxon>Tracheophyta</taxon>
        <taxon>Spermatophyta</taxon>
        <taxon>Magnoliopsida</taxon>
        <taxon>eudicotyledons</taxon>
        <taxon>Gunneridae</taxon>
        <taxon>Pentapetalae</taxon>
        <taxon>asterids</taxon>
        <taxon>campanulids</taxon>
        <taxon>Asterales</taxon>
        <taxon>Asteraceae</taxon>
        <taxon>Asteroideae</taxon>
        <taxon>Anthemideae</taxon>
        <taxon>Anthemidinae</taxon>
        <taxon>Tanacetum</taxon>
    </lineage>
</organism>
<dbReference type="AlphaFoldDB" id="A0A6L2MD77"/>
<evidence type="ECO:0000256" key="1">
    <source>
        <dbReference type="SAM" id="MobiDB-lite"/>
    </source>
</evidence>
<proteinExistence type="predicted"/>
<protein>
    <submittedName>
        <fullName evidence="2">Uncharacterized protein</fullName>
    </submittedName>
</protein>